<feature type="domain" description="GST C-terminal" evidence="7">
    <location>
        <begin position="123"/>
        <end position="251"/>
    </location>
</feature>
<sequence length="255" mass="29029">MMTSTTENPKIVLHWLEQSRSQRILWLLEELNVDYELKTYKRNKLTNLAGSQLKSIHPLGKFPVIEIYFAGQDEPVVLAESGAIVEYLIEISNNPTMSLQDRENQSTTGVQKAKFLRLKYFLHYAEGSIMNVLLIAVMITFLRTSRVFLLVRPLAKAIAWQLDQQYVKPSLSDHLSFLNNQVVTSDGGFLCGENLTGADIMMAFPLEVLKARGNLEPQTYPELTTYLERLQQRDAYRRAAQKISDQTGKTSDVVL</sequence>
<dbReference type="SFLD" id="SFLDS00019">
    <property type="entry name" value="Glutathione_Transferase_(cytos"/>
    <property type="match status" value="1"/>
</dbReference>
<dbReference type="InterPro" id="IPR036249">
    <property type="entry name" value="Thioredoxin-like_sf"/>
</dbReference>
<dbReference type="CDD" id="cd03046">
    <property type="entry name" value="GST_N_GTT1_like"/>
    <property type="match status" value="1"/>
</dbReference>
<reference evidence="8" key="1">
    <citation type="journal article" date="2019" name="Beilstein J. Org. Chem.">
        <title>Nanangenines: drimane sesquiterpenoids as the dominant metabolite cohort of a novel Australian fungus, Aspergillus nanangensis.</title>
        <authorList>
            <person name="Lacey H.J."/>
            <person name="Gilchrist C.L.M."/>
            <person name="Crombie A."/>
            <person name="Kalaitzis J.A."/>
            <person name="Vuong D."/>
            <person name="Rutledge P.J."/>
            <person name="Turner P."/>
            <person name="Pitt J.I."/>
            <person name="Lacey E."/>
            <person name="Chooi Y.H."/>
            <person name="Piggott A.M."/>
        </authorList>
    </citation>
    <scope>NUCLEOTIDE SEQUENCE</scope>
    <source>
        <strain evidence="8">MST-FP2251</strain>
    </source>
</reference>
<evidence type="ECO:0000259" key="6">
    <source>
        <dbReference type="PROSITE" id="PS50404"/>
    </source>
</evidence>
<evidence type="ECO:0000256" key="3">
    <source>
        <dbReference type="ARBA" id="ARBA00022679"/>
    </source>
</evidence>
<dbReference type="InterPro" id="IPR040079">
    <property type="entry name" value="Glutathione_S-Trfase"/>
</dbReference>
<feature type="domain" description="GST N-terminal" evidence="6">
    <location>
        <begin position="8"/>
        <end position="96"/>
    </location>
</feature>
<proteinExistence type="inferred from homology"/>
<accession>A0AAD4CU89</accession>
<dbReference type="PROSITE" id="PS50404">
    <property type="entry name" value="GST_NTER"/>
    <property type="match status" value="1"/>
</dbReference>
<protein>
    <recommendedName>
        <fullName evidence="2">glutathione transferase</fullName>
        <ecNumber evidence="2">2.5.1.18</ecNumber>
    </recommendedName>
</protein>
<dbReference type="InterPro" id="IPR004045">
    <property type="entry name" value="Glutathione_S-Trfase_N"/>
</dbReference>
<dbReference type="Gene3D" id="3.40.30.10">
    <property type="entry name" value="Glutaredoxin"/>
    <property type="match status" value="1"/>
</dbReference>
<dbReference type="SFLD" id="SFLDG00358">
    <property type="entry name" value="Main_(cytGST)"/>
    <property type="match status" value="1"/>
</dbReference>
<evidence type="ECO:0000256" key="4">
    <source>
        <dbReference type="ARBA" id="ARBA00047960"/>
    </source>
</evidence>
<dbReference type="Pfam" id="PF14497">
    <property type="entry name" value="GST_C_3"/>
    <property type="match status" value="1"/>
</dbReference>
<keyword evidence="5" id="KW-0812">Transmembrane</keyword>
<evidence type="ECO:0000256" key="1">
    <source>
        <dbReference type="ARBA" id="ARBA00007409"/>
    </source>
</evidence>
<dbReference type="GO" id="GO:0004602">
    <property type="term" value="F:glutathione peroxidase activity"/>
    <property type="evidence" value="ECO:0007669"/>
    <property type="project" value="UniProtKB-ARBA"/>
</dbReference>
<dbReference type="FunFam" id="3.40.30.10:FF:000156">
    <property type="entry name" value="Glutathione S-transferase 1"/>
    <property type="match status" value="1"/>
</dbReference>
<evidence type="ECO:0000313" key="8">
    <source>
        <dbReference type="EMBL" id="KAF9892656.1"/>
    </source>
</evidence>
<dbReference type="Gene3D" id="1.20.1050.10">
    <property type="match status" value="1"/>
</dbReference>
<dbReference type="InterPro" id="IPR036282">
    <property type="entry name" value="Glutathione-S-Trfase_C_sf"/>
</dbReference>
<name>A0AAD4CU89_ASPNN</name>
<dbReference type="Proteomes" id="UP001194746">
    <property type="component" value="Unassembled WGS sequence"/>
</dbReference>
<dbReference type="EC" id="2.5.1.18" evidence="2"/>
<dbReference type="SUPFAM" id="SSF52833">
    <property type="entry name" value="Thioredoxin-like"/>
    <property type="match status" value="1"/>
</dbReference>
<organism evidence="8 9">
    <name type="scientific">Aspergillus nanangensis</name>
    <dbReference type="NCBI Taxonomy" id="2582783"/>
    <lineage>
        <taxon>Eukaryota</taxon>
        <taxon>Fungi</taxon>
        <taxon>Dikarya</taxon>
        <taxon>Ascomycota</taxon>
        <taxon>Pezizomycotina</taxon>
        <taxon>Eurotiomycetes</taxon>
        <taxon>Eurotiomycetidae</taxon>
        <taxon>Eurotiales</taxon>
        <taxon>Aspergillaceae</taxon>
        <taxon>Aspergillus</taxon>
        <taxon>Aspergillus subgen. Circumdati</taxon>
    </lineage>
</organism>
<gene>
    <name evidence="8" type="ORF">FE257_001058</name>
</gene>
<evidence type="ECO:0000259" key="7">
    <source>
        <dbReference type="PROSITE" id="PS50405"/>
    </source>
</evidence>
<feature type="transmembrane region" description="Helical" evidence="5">
    <location>
        <begin position="121"/>
        <end position="142"/>
    </location>
</feature>
<keyword evidence="9" id="KW-1185">Reference proteome</keyword>
<keyword evidence="5" id="KW-1133">Transmembrane helix</keyword>
<keyword evidence="5" id="KW-0472">Membrane</keyword>
<evidence type="ECO:0000256" key="2">
    <source>
        <dbReference type="ARBA" id="ARBA00012452"/>
    </source>
</evidence>
<dbReference type="GO" id="GO:0005737">
    <property type="term" value="C:cytoplasm"/>
    <property type="evidence" value="ECO:0007669"/>
    <property type="project" value="UniProtKB-ARBA"/>
</dbReference>
<evidence type="ECO:0000256" key="5">
    <source>
        <dbReference type="SAM" id="Phobius"/>
    </source>
</evidence>
<comment type="similarity">
    <text evidence="1">Belongs to the GST superfamily.</text>
</comment>
<evidence type="ECO:0000313" key="9">
    <source>
        <dbReference type="Proteomes" id="UP001194746"/>
    </source>
</evidence>
<comment type="catalytic activity">
    <reaction evidence="4">
        <text>RX + glutathione = an S-substituted glutathione + a halide anion + H(+)</text>
        <dbReference type="Rhea" id="RHEA:16437"/>
        <dbReference type="ChEBI" id="CHEBI:15378"/>
        <dbReference type="ChEBI" id="CHEBI:16042"/>
        <dbReference type="ChEBI" id="CHEBI:17792"/>
        <dbReference type="ChEBI" id="CHEBI:57925"/>
        <dbReference type="ChEBI" id="CHEBI:90779"/>
        <dbReference type="EC" id="2.5.1.18"/>
    </reaction>
</comment>
<reference evidence="8" key="2">
    <citation type="submission" date="2020-02" db="EMBL/GenBank/DDBJ databases">
        <authorList>
            <person name="Gilchrist C.L.M."/>
            <person name="Chooi Y.-H."/>
        </authorList>
    </citation>
    <scope>NUCLEOTIDE SEQUENCE</scope>
    <source>
        <strain evidence="8">MST-FP2251</strain>
    </source>
</reference>
<dbReference type="AlphaFoldDB" id="A0AAD4CU89"/>
<dbReference type="EMBL" id="VCAU01000011">
    <property type="protein sequence ID" value="KAF9892656.1"/>
    <property type="molecule type" value="Genomic_DNA"/>
</dbReference>
<comment type="caution">
    <text evidence="8">The sequence shown here is derived from an EMBL/GenBank/DDBJ whole genome shotgun (WGS) entry which is preliminary data.</text>
</comment>
<dbReference type="Pfam" id="PF02798">
    <property type="entry name" value="GST_N"/>
    <property type="match status" value="1"/>
</dbReference>
<dbReference type="SUPFAM" id="SSF47616">
    <property type="entry name" value="GST C-terminal domain-like"/>
    <property type="match status" value="1"/>
</dbReference>
<dbReference type="PANTHER" id="PTHR44051:SF9">
    <property type="entry name" value="GLUTATHIONE S-TRANSFERASE 1"/>
    <property type="match status" value="1"/>
</dbReference>
<dbReference type="PANTHER" id="PTHR44051">
    <property type="entry name" value="GLUTATHIONE S-TRANSFERASE-RELATED"/>
    <property type="match status" value="1"/>
</dbReference>
<keyword evidence="3" id="KW-0808">Transferase</keyword>
<dbReference type="GO" id="GO:0004364">
    <property type="term" value="F:glutathione transferase activity"/>
    <property type="evidence" value="ECO:0007669"/>
    <property type="project" value="UniProtKB-EC"/>
</dbReference>
<dbReference type="InterPro" id="IPR004046">
    <property type="entry name" value="GST_C"/>
</dbReference>
<dbReference type="PROSITE" id="PS50405">
    <property type="entry name" value="GST_CTER"/>
    <property type="match status" value="1"/>
</dbReference>
<dbReference type="InterPro" id="IPR010987">
    <property type="entry name" value="Glutathione-S-Trfase_C-like"/>
</dbReference>